<dbReference type="Proteomes" id="UP001144256">
    <property type="component" value="Unassembled WGS sequence"/>
</dbReference>
<dbReference type="AlphaFoldDB" id="A0A9W5YE63"/>
<gene>
    <name evidence="1" type="ORF">SH1V18_34810</name>
</gene>
<evidence type="ECO:0008006" key="3">
    <source>
        <dbReference type="Google" id="ProtNLM"/>
    </source>
</evidence>
<organism evidence="1 2">
    <name type="scientific">Vallitalea longa</name>
    <dbReference type="NCBI Taxonomy" id="2936439"/>
    <lineage>
        <taxon>Bacteria</taxon>
        <taxon>Bacillati</taxon>
        <taxon>Bacillota</taxon>
        <taxon>Clostridia</taxon>
        <taxon>Lachnospirales</taxon>
        <taxon>Vallitaleaceae</taxon>
        <taxon>Vallitalea</taxon>
    </lineage>
</organism>
<dbReference type="EMBL" id="BRLB01000013">
    <property type="protein sequence ID" value="GKX31001.1"/>
    <property type="molecule type" value="Genomic_DNA"/>
</dbReference>
<accession>A0A9W5YE63</accession>
<dbReference type="RefSeq" id="WP_281817625.1">
    <property type="nucleotide sequence ID" value="NZ_BRLB01000013.1"/>
</dbReference>
<dbReference type="InterPro" id="IPR025617">
    <property type="entry name" value="YqzL"/>
</dbReference>
<name>A0A9W5YE63_9FIRM</name>
<keyword evidence="2" id="KW-1185">Reference proteome</keyword>
<dbReference type="Pfam" id="PF14006">
    <property type="entry name" value="YqzL"/>
    <property type="match status" value="1"/>
</dbReference>
<evidence type="ECO:0000313" key="2">
    <source>
        <dbReference type="Proteomes" id="UP001144256"/>
    </source>
</evidence>
<comment type="caution">
    <text evidence="1">The sequence shown here is derived from an EMBL/GenBank/DDBJ whole genome shotgun (WGS) entry which is preliminary data.</text>
</comment>
<protein>
    <recommendedName>
        <fullName evidence="3">YqzL family protein</fullName>
    </recommendedName>
</protein>
<proteinExistence type="predicted"/>
<evidence type="ECO:0000313" key="1">
    <source>
        <dbReference type="EMBL" id="GKX31001.1"/>
    </source>
</evidence>
<reference evidence="1" key="1">
    <citation type="submission" date="2022-06" db="EMBL/GenBank/DDBJ databases">
        <title>Vallitalea longa sp. nov., an anaerobic bacterium isolated from marine sediment.</title>
        <authorList>
            <person name="Hirano S."/>
            <person name="Terahara T."/>
            <person name="Mori K."/>
            <person name="Hamada M."/>
            <person name="Matsumoto R."/>
            <person name="Kobayashi T."/>
        </authorList>
    </citation>
    <scope>NUCLEOTIDE SEQUENCE</scope>
    <source>
        <strain evidence="1">SH18-1</strain>
    </source>
</reference>
<sequence>MVKNILWNLFENTGSIDVYLIYKQHESRESTYGKQKLTRTYENTKCVNSNIV</sequence>